<protein>
    <submittedName>
        <fullName evidence="7">Uncharacterized protein</fullName>
    </submittedName>
</protein>
<keyword evidence="4" id="KW-0406">Ion transport</keyword>
<dbReference type="GO" id="GO:0016020">
    <property type="term" value="C:membrane"/>
    <property type="evidence" value="ECO:0007669"/>
    <property type="project" value="UniProtKB-SubCell"/>
</dbReference>
<organism evidence="7 8">
    <name type="scientific">Candidatus Kaiserbacteria bacterium CG10_big_fil_rev_8_21_14_0_10_47_16</name>
    <dbReference type="NCBI Taxonomy" id="1974608"/>
    <lineage>
        <taxon>Bacteria</taxon>
        <taxon>Candidatus Kaiseribacteriota</taxon>
    </lineage>
</organism>
<dbReference type="GO" id="GO:0046933">
    <property type="term" value="F:proton-transporting ATP synthase activity, rotational mechanism"/>
    <property type="evidence" value="ECO:0007669"/>
    <property type="project" value="InterPro"/>
</dbReference>
<comment type="caution">
    <text evidence="7">The sequence shown here is derived from an EMBL/GenBank/DDBJ whole genome shotgun (WGS) entry which is preliminary data.</text>
</comment>
<evidence type="ECO:0000256" key="1">
    <source>
        <dbReference type="ARBA" id="ARBA00004370"/>
    </source>
</evidence>
<proteinExistence type="predicted"/>
<evidence type="ECO:0000256" key="6">
    <source>
        <dbReference type="ARBA" id="ARBA00023310"/>
    </source>
</evidence>
<dbReference type="Pfam" id="PF00213">
    <property type="entry name" value="OSCP"/>
    <property type="match status" value="1"/>
</dbReference>
<evidence type="ECO:0000313" key="7">
    <source>
        <dbReference type="EMBL" id="PIR84453.1"/>
    </source>
</evidence>
<evidence type="ECO:0000256" key="3">
    <source>
        <dbReference type="ARBA" id="ARBA00022781"/>
    </source>
</evidence>
<dbReference type="EMBL" id="PFBI01000006">
    <property type="protein sequence ID" value="PIR84453.1"/>
    <property type="molecule type" value="Genomic_DNA"/>
</dbReference>
<gene>
    <name evidence="7" type="ORF">COU16_02630</name>
</gene>
<sequence>MLSKSYAIATYDAMLDGLQPKDVLARLDTVLEKRGHQKLRTSIYAQLRKYEALRESSETPVVTVAKEGDFKRLKTAISAALDTTGAGEGHTKDVVDERLTGGFIVRHKNTEVDASYRTKLLSLYQKSISY</sequence>
<keyword evidence="6" id="KW-0066">ATP synthesis</keyword>
<comment type="subcellular location">
    <subcellularLocation>
        <location evidence="1">Membrane</location>
    </subcellularLocation>
</comment>
<keyword evidence="2" id="KW-0813">Transport</keyword>
<name>A0A2H0UDF4_9BACT</name>
<dbReference type="InterPro" id="IPR000711">
    <property type="entry name" value="ATPase_OSCP/dsu"/>
</dbReference>
<dbReference type="AlphaFoldDB" id="A0A2H0UDF4"/>
<reference evidence="8" key="1">
    <citation type="submission" date="2017-09" db="EMBL/GenBank/DDBJ databases">
        <title>Depth-based differentiation of microbial function through sediment-hosted aquifers and enrichment of novel symbionts in the deep terrestrial subsurface.</title>
        <authorList>
            <person name="Probst A.J."/>
            <person name="Ladd B."/>
            <person name="Jarett J.K."/>
            <person name="Geller-Mcgrath D.E."/>
            <person name="Sieber C.M.K."/>
            <person name="Emerson J.B."/>
            <person name="Anantharaman K."/>
            <person name="Thomas B.C."/>
            <person name="Malmstrom R."/>
            <person name="Stieglmeier M."/>
            <person name="Klingl A."/>
            <person name="Woyke T."/>
            <person name="Ryan C.M."/>
            <person name="Banfield J.F."/>
        </authorList>
    </citation>
    <scope>NUCLEOTIDE SEQUENCE [LARGE SCALE GENOMIC DNA]</scope>
</reference>
<keyword evidence="5" id="KW-0472">Membrane</keyword>
<evidence type="ECO:0000313" key="8">
    <source>
        <dbReference type="Proteomes" id="UP000229344"/>
    </source>
</evidence>
<dbReference type="Proteomes" id="UP000229344">
    <property type="component" value="Unassembled WGS sequence"/>
</dbReference>
<accession>A0A2H0UDF4</accession>
<evidence type="ECO:0000256" key="5">
    <source>
        <dbReference type="ARBA" id="ARBA00023136"/>
    </source>
</evidence>
<evidence type="ECO:0000256" key="2">
    <source>
        <dbReference type="ARBA" id="ARBA00022448"/>
    </source>
</evidence>
<keyword evidence="3" id="KW-0375">Hydrogen ion transport</keyword>
<evidence type="ECO:0000256" key="4">
    <source>
        <dbReference type="ARBA" id="ARBA00023065"/>
    </source>
</evidence>